<feature type="transmembrane region" description="Helical" evidence="1">
    <location>
        <begin position="43"/>
        <end position="62"/>
    </location>
</feature>
<dbReference type="InterPro" id="IPR052966">
    <property type="entry name" value="Beta-lactamase_Reg"/>
</dbReference>
<dbReference type="PANTHER" id="PTHR38684:SF1">
    <property type="entry name" value="PROTEIN AMPE"/>
    <property type="match status" value="1"/>
</dbReference>
<protein>
    <recommendedName>
        <fullName evidence="3">Regulatory signaling modulator protein AmpE</fullName>
    </recommendedName>
</protein>
<dbReference type="Pfam" id="PF17113">
    <property type="entry name" value="AmpE"/>
    <property type="match status" value="1"/>
</dbReference>
<reference evidence="2" key="1">
    <citation type="submission" date="2018-06" db="EMBL/GenBank/DDBJ databases">
        <authorList>
            <person name="Zhirakovskaya E."/>
        </authorList>
    </citation>
    <scope>NUCLEOTIDE SEQUENCE</scope>
</reference>
<dbReference type="PANTHER" id="PTHR38684">
    <property type="entry name" value="PROTEIN AMPE"/>
    <property type="match status" value="1"/>
</dbReference>
<dbReference type="GO" id="GO:0046677">
    <property type="term" value="P:response to antibiotic"/>
    <property type="evidence" value="ECO:0007669"/>
    <property type="project" value="TreeGrafter"/>
</dbReference>
<dbReference type="AlphaFoldDB" id="A0A3B0W544"/>
<dbReference type="UniPathway" id="UPA00148"/>
<keyword evidence="1" id="KW-0812">Transmembrane</keyword>
<accession>A0A3B0W544</accession>
<dbReference type="GO" id="GO:0005886">
    <property type="term" value="C:plasma membrane"/>
    <property type="evidence" value="ECO:0007669"/>
    <property type="project" value="TreeGrafter"/>
</dbReference>
<evidence type="ECO:0000313" key="2">
    <source>
        <dbReference type="EMBL" id="VAW51015.1"/>
    </source>
</evidence>
<keyword evidence="1" id="KW-1133">Transmembrane helix</keyword>
<feature type="transmembrane region" description="Helical" evidence="1">
    <location>
        <begin position="69"/>
        <end position="90"/>
    </location>
</feature>
<proteinExistence type="predicted"/>
<feature type="transmembrane region" description="Helical" evidence="1">
    <location>
        <begin position="258"/>
        <end position="279"/>
    </location>
</feature>
<evidence type="ECO:0008006" key="3">
    <source>
        <dbReference type="Google" id="ProtNLM"/>
    </source>
</evidence>
<keyword evidence="1" id="KW-0472">Membrane</keyword>
<name>A0A3B0W544_9ZZZZ</name>
<organism evidence="2">
    <name type="scientific">hydrothermal vent metagenome</name>
    <dbReference type="NCBI Taxonomy" id="652676"/>
    <lineage>
        <taxon>unclassified sequences</taxon>
        <taxon>metagenomes</taxon>
        <taxon>ecological metagenomes</taxon>
    </lineage>
</organism>
<dbReference type="InterPro" id="IPR031347">
    <property type="entry name" value="AmpE"/>
</dbReference>
<sequence length="280" mass="31428">MALISIILGLFLDRTFCHLHDLRDMTWFEFYTQSVLRFTGKRVPPLQFIFILSLPILFLLSIQIFLYDFLFNLPGFIFGIAVFIYCLGPACLSSDIEAYIHARTLGDDDEALHYAGTITNTAASTSPDQQTSDVTRAILSIANERIFSVIFWFVILGPFGAMLYRLISELSKQAEYDDLAEFSEFIHSLMAWFPARMLAAGYALTGNFDGAYRAYKDRAISSDYSHSNHEVLVSTGLGAMRNLEEESELTSIYAAQALVMRAVIVWIGILAVMTLGGIFN</sequence>
<evidence type="ECO:0000256" key="1">
    <source>
        <dbReference type="SAM" id="Phobius"/>
    </source>
</evidence>
<gene>
    <name evidence="2" type="ORF">MNBD_GAMMA05-2360</name>
</gene>
<dbReference type="GO" id="GO:0009236">
    <property type="term" value="P:cobalamin biosynthetic process"/>
    <property type="evidence" value="ECO:0007669"/>
    <property type="project" value="UniProtKB-UniPathway"/>
</dbReference>
<dbReference type="EMBL" id="UOFE01000011">
    <property type="protein sequence ID" value="VAW51015.1"/>
    <property type="molecule type" value="Genomic_DNA"/>
</dbReference>
<feature type="transmembrane region" description="Helical" evidence="1">
    <location>
        <begin position="146"/>
        <end position="167"/>
    </location>
</feature>